<dbReference type="RefSeq" id="WP_271222363.1">
    <property type="nucleotide sequence ID" value="NZ_BAAAVD010000007.1"/>
</dbReference>
<reference evidence="3" key="2">
    <citation type="submission" date="2023-01" db="EMBL/GenBank/DDBJ databases">
        <authorList>
            <person name="Sun Q."/>
            <person name="Evtushenko L."/>
        </authorList>
    </citation>
    <scope>NUCLEOTIDE SEQUENCE</scope>
    <source>
        <strain evidence="3">VKM Ac-2007</strain>
    </source>
</reference>
<dbReference type="EMBL" id="BSEV01000028">
    <property type="protein sequence ID" value="GLK14113.1"/>
    <property type="molecule type" value="Genomic_DNA"/>
</dbReference>
<dbReference type="Gene3D" id="3.20.20.80">
    <property type="entry name" value="Glycosidases"/>
    <property type="match status" value="1"/>
</dbReference>
<keyword evidence="4" id="KW-1185">Reference proteome</keyword>
<organism evidence="3 4">
    <name type="scientific">Streptosporangium carneum</name>
    <dbReference type="NCBI Taxonomy" id="47481"/>
    <lineage>
        <taxon>Bacteria</taxon>
        <taxon>Bacillati</taxon>
        <taxon>Actinomycetota</taxon>
        <taxon>Actinomycetes</taxon>
        <taxon>Streptosporangiales</taxon>
        <taxon>Streptosporangiaceae</taxon>
        <taxon>Streptosporangium</taxon>
    </lineage>
</organism>
<feature type="region of interest" description="Disordered" evidence="1">
    <location>
        <begin position="43"/>
        <end position="83"/>
    </location>
</feature>
<sequence length="357" mass="37013">MPVATERSAARRVREPGTPPRSLVALASFALAAGTGTALWLLPSGVDERPGPPGHSPASGVAAPPPTASPVPRPVTSPAPRRVSRPSGFVTFVDAGRDPLFELPRAAGRDRVRWFTLGHLTAGTDGCTPGWDGHGQRRGDPVADRLGRLRAAGGEAGLAFGGPSGRELAAACADTGRLTEAYRRAVRSFGAGHIDFEIRGPVDEATVLRRADAIATLQREAAAEGRPLTVSFTLPAGRTGLTRDDQTMLRATRRRGAEISAVNLLVPIRGASVGGSRLRPIASAVQAAHPQITRSLGTATGWRGIALSPVLAGAGDLSSADARRLVAFTTRNRMAWLSTRGASPSSGVTRVLAGAAR</sequence>
<evidence type="ECO:0008006" key="5">
    <source>
        <dbReference type="Google" id="ProtNLM"/>
    </source>
</evidence>
<evidence type="ECO:0000313" key="3">
    <source>
        <dbReference type="EMBL" id="GLK14113.1"/>
    </source>
</evidence>
<reference evidence="3" key="1">
    <citation type="journal article" date="2014" name="Int. J. Syst. Evol. Microbiol.">
        <title>Complete genome sequence of Corynebacterium casei LMG S-19264T (=DSM 44701T), isolated from a smear-ripened cheese.</title>
        <authorList>
            <consortium name="US DOE Joint Genome Institute (JGI-PGF)"/>
            <person name="Walter F."/>
            <person name="Albersmeier A."/>
            <person name="Kalinowski J."/>
            <person name="Ruckert C."/>
        </authorList>
    </citation>
    <scope>NUCLEOTIDE SEQUENCE</scope>
    <source>
        <strain evidence="3">VKM Ac-2007</strain>
    </source>
</reference>
<evidence type="ECO:0000313" key="4">
    <source>
        <dbReference type="Proteomes" id="UP001143474"/>
    </source>
</evidence>
<feature type="region of interest" description="Disordered" evidence="1">
    <location>
        <begin position="1"/>
        <end position="20"/>
    </location>
</feature>
<name>A0A9W6MHK2_9ACTN</name>
<comment type="caution">
    <text evidence="3">The sequence shown here is derived from an EMBL/GenBank/DDBJ whole genome shotgun (WGS) entry which is preliminary data.</text>
</comment>
<dbReference type="AlphaFoldDB" id="A0A9W6MHK2"/>
<evidence type="ECO:0000256" key="2">
    <source>
        <dbReference type="SAM" id="Phobius"/>
    </source>
</evidence>
<protein>
    <recommendedName>
        <fullName evidence="5">Chitinase</fullName>
    </recommendedName>
</protein>
<keyword evidence="2" id="KW-1133">Transmembrane helix</keyword>
<evidence type="ECO:0000256" key="1">
    <source>
        <dbReference type="SAM" id="MobiDB-lite"/>
    </source>
</evidence>
<dbReference type="PANTHER" id="PTHR42976:SF1">
    <property type="entry name" value="GH18 DOMAIN-CONTAINING PROTEIN-RELATED"/>
    <property type="match status" value="1"/>
</dbReference>
<dbReference type="InterPro" id="IPR052750">
    <property type="entry name" value="GH18_Chitinase"/>
</dbReference>
<dbReference type="Proteomes" id="UP001143474">
    <property type="component" value="Unassembled WGS sequence"/>
</dbReference>
<gene>
    <name evidence="3" type="ORF">GCM10017600_75250</name>
</gene>
<feature type="transmembrane region" description="Helical" evidence="2">
    <location>
        <begin position="21"/>
        <end position="42"/>
    </location>
</feature>
<dbReference type="PANTHER" id="PTHR42976">
    <property type="entry name" value="BIFUNCTIONAL CHITINASE/LYSOZYME-RELATED"/>
    <property type="match status" value="1"/>
</dbReference>
<keyword evidence="2" id="KW-0812">Transmembrane</keyword>
<feature type="compositionally biased region" description="Pro residues" evidence="1">
    <location>
        <begin position="63"/>
        <end position="77"/>
    </location>
</feature>
<accession>A0A9W6MHK2</accession>
<proteinExistence type="predicted"/>
<keyword evidence="2" id="KW-0472">Membrane</keyword>